<name>N6UVG6_DENPD</name>
<dbReference type="EMBL" id="KB737842">
    <property type="protein sequence ID" value="ENN82882.1"/>
    <property type="molecule type" value="Genomic_DNA"/>
</dbReference>
<evidence type="ECO:0000313" key="1">
    <source>
        <dbReference type="EMBL" id="ENN82882.1"/>
    </source>
</evidence>
<sequence length="29" mass="3282">MLLLQLHTPLRLTAMLPQLPLPTLPPLHL</sequence>
<dbReference type="HOGENOM" id="CLU_3410951_0_0_1"/>
<dbReference type="AlphaFoldDB" id="N6UVG6"/>
<feature type="non-terminal residue" evidence="1">
    <location>
        <position position="1"/>
    </location>
</feature>
<proteinExistence type="predicted"/>
<accession>N6UVG6</accession>
<organism evidence="1">
    <name type="scientific">Dendroctonus ponderosae</name>
    <name type="common">Mountain pine beetle</name>
    <dbReference type="NCBI Taxonomy" id="77166"/>
    <lineage>
        <taxon>Eukaryota</taxon>
        <taxon>Metazoa</taxon>
        <taxon>Ecdysozoa</taxon>
        <taxon>Arthropoda</taxon>
        <taxon>Hexapoda</taxon>
        <taxon>Insecta</taxon>
        <taxon>Pterygota</taxon>
        <taxon>Neoptera</taxon>
        <taxon>Endopterygota</taxon>
        <taxon>Coleoptera</taxon>
        <taxon>Polyphaga</taxon>
        <taxon>Cucujiformia</taxon>
        <taxon>Curculionidae</taxon>
        <taxon>Scolytinae</taxon>
        <taxon>Dendroctonus</taxon>
    </lineage>
</organism>
<gene>
    <name evidence="1" type="ORF">YQE_00751</name>
</gene>
<reference evidence="1" key="1">
    <citation type="journal article" date="2013" name="Genome Biol.">
        <title>Draft genome of the mountain pine beetle, Dendroctonus ponderosae Hopkins, a major forest pest.</title>
        <authorList>
            <person name="Keeling C.I."/>
            <person name="Yuen M.M."/>
            <person name="Liao N.Y."/>
            <person name="Docking T.R."/>
            <person name="Chan S.K."/>
            <person name="Taylor G.A."/>
            <person name="Palmquist D.L."/>
            <person name="Jackman S.D."/>
            <person name="Nguyen A."/>
            <person name="Li M."/>
            <person name="Henderson H."/>
            <person name="Janes J.K."/>
            <person name="Zhao Y."/>
            <person name="Pandoh P."/>
            <person name="Moore R."/>
            <person name="Sperling F.A."/>
            <person name="Huber D.P."/>
            <person name="Birol I."/>
            <person name="Jones S.J."/>
            <person name="Bohlmann J."/>
        </authorList>
    </citation>
    <scope>NUCLEOTIDE SEQUENCE</scope>
</reference>
<protein>
    <submittedName>
        <fullName evidence="1">Uncharacterized protein</fullName>
    </submittedName>
</protein>